<accession>A0A2U8DW12</accession>
<proteinExistence type="predicted"/>
<dbReference type="EMBL" id="CP020953">
    <property type="protein sequence ID" value="AWI06565.1"/>
    <property type="molecule type" value="Genomic_DNA"/>
</dbReference>
<gene>
    <name evidence="1" type="ORF">B9W14_19380</name>
</gene>
<evidence type="ECO:0000313" key="1">
    <source>
        <dbReference type="EMBL" id="AWI06565.1"/>
    </source>
</evidence>
<dbReference type="AlphaFoldDB" id="A0A2U8DW12"/>
<organism evidence="1 2">
    <name type="scientific">Clostridium drakei</name>
    <dbReference type="NCBI Taxonomy" id="332101"/>
    <lineage>
        <taxon>Bacteria</taxon>
        <taxon>Bacillati</taxon>
        <taxon>Bacillota</taxon>
        <taxon>Clostridia</taxon>
        <taxon>Eubacteriales</taxon>
        <taxon>Clostridiaceae</taxon>
        <taxon>Clostridium</taxon>
    </lineage>
</organism>
<protein>
    <submittedName>
        <fullName evidence="1">Uncharacterized protein</fullName>
    </submittedName>
</protein>
<keyword evidence="2" id="KW-1185">Reference proteome</keyword>
<dbReference type="KEGG" id="cdrk:B9W14_19380"/>
<sequence length="69" mass="8236">MDSLNKEIENKIPKLAEYLKEEKEIKQIDRALSSLSNIEKQVIQYKCIQGMYYYEFTYKVLKVKGNVKE</sequence>
<dbReference type="Proteomes" id="UP000244910">
    <property type="component" value="Chromosome"/>
</dbReference>
<evidence type="ECO:0000313" key="2">
    <source>
        <dbReference type="Proteomes" id="UP000244910"/>
    </source>
</evidence>
<reference evidence="2" key="1">
    <citation type="submission" date="2017-04" db="EMBL/GenBank/DDBJ databases">
        <authorList>
            <person name="Song Y."/>
            <person name="Cho B.-K."/>
        </authorList>
    </citation>
    <scope>NUCLEOTIDE SEQUENCE [LARGE SCALE GENOMIC DNA]</scope>
    <source>
        <strain evidence="2">SL1</strain>
    </source>
</reference>
<dbReference type="RefSeq" id="WP_032075414.1">
    <property type="nucleotide sequence ID" value="NZ_CP020953.1"/>
</dbReference>
<name>A0A2U8DW12_9CLOT</name>